<dbReference type="Proteomes" id="UP000244224">
    <property type="component" value="Unassembled WGS sequence"/>
</dbReference>
<feature type="chain" id="PRO_5015582705" evidence="1">
    <location>
        <begin position="23"/>
        <end position="553"/>
    </location>
</feature>
<evidence type="ECO:0000313" key="3">
    <source>
        <dbReference type="Proteomes" id="UP000244224"/>
    </source>
</evidence>
<keyword evidence="1" id="KW-0732">Signal</keyword>
<protein>
    <submittedName>
        <fullName evidence="2">Uncharacterized protein</fullName>
    </submittedName>
</protein>
<dbReference type="InterPro" id="IPR012341">
    <property type="entry name" value="6hp_glycosidase-like_sf"/>
</dbReference>
<comment type="caution">
    <text evidence="2">The sequence shown here is derived from an EMBL/GenBank/DDBJ whole genome shotgun (WGS) entry which is preliminary data.</text>
</comment>
<dbReference type="EMBL" id="QBKP01000006">
    <property type="protein sequence ID" value="PTX49828.1"/>
    <property type="molecule type" value="Genomic_DNA"/>
</dbReference>
<keyword evidence="3" id="KW-1185">Reference proteome</keyword>
<evidence type="ECO:0000313" key="2">
    <source>
        <dbReference type="EMBL" id="PTX49828.1"/>
    </source>
</evidence>
<sequence length="553" mass="60598">MAPPLTPALLSPLAAFATAHLAGEPAPLPDLPAEIRDQRLVHLTLRRKGSLQMAFWAQGAGLADALAHSLAQARAALAAGRRSPPDMLLLDITGAPEPLDPDDLRRGRCNAFRGIFGMELRAAGRLARIAPSLMIARNLTPARALELLQADLSQPPEAPVEALRLPAVQILLELPQGRARPLMRGQPVVPQTAITRTRVAEMAALMTGWMQRGVSPSGRATYKYWPSSGQYALSNNMIRQFMGSACLARAAARPEAPQGLAEARDRNFAHNFHHWYRDEGAFGVIVEGPKVKLGAAAVALGAILDLPAPAAYATELRGLAAFLKAMQHPEGRFTCFLRPPGREDDCQNFYPGEALLALMRLYRHTGDPALLDQVARGFAHYRDWHRAQPNPAFVPWHSMALALYHAETGDAAAAAFVFEMNDWLLGMQQGDEAPTDVQGEFFDPARPEFGPPHASATGVYLEGLVEAFALARALGDRDRESRYRRAILRGLRSLRQLQFRHASDMGYITRRSAVLGGLRSSAFDNTLRIDNVQHGLMAIFRILDLFSDADYRM</sequence>
<reference evidence="2 3" key="1">
    <citation type="submission" date="2018-04" db="EMBL/GenBank/DDBJ databases">
        <title>Genomic Encyclopedia of Archaeal and Bacterial Type Strains, Phase II (KMG-II): from individual species to whole genera.</title>
        <authorList>
            <person name="Goeker M."/>
        </authorList>
    </citation>
    <scope>NUCLEOTIDE SEQUENCE [LARGE SCALE GENOMIC DNA]</scope>
    <source>
        <strain evidence="2 3">DSM 21823</strain>
    </source>
</reference>
<proteinExistence type="predicted"/>
<dbReference type="OrthoDB" id="9810718at2"/>
<dbReference type="AlphaFoldDB" id="A0A2T6B171"/>
<dbReference type="SUPFAM" id="SSF48208">
    <property type="entry name" value="Six-hairpin glycosidases"/>
    <property type="match status" value="1"/>
</dbReference>
<dbReference type="GO" id="GO:0005975">
    <property type="term" value="P:carbohydrate metabolic process"/>
    <property type="evidence" value="ECO:0007669"/>
    <property type="project" value="InterPro"/>
</dbReference>
<feature type="signal peptide" evidence="1">
    <location>
        <begin position="1"/>
        <end position="22"/>
    </location>
</feature>
<dbReference type="Gene3D" id="1.50.10.10">
    <property type="match status" value="1"/>
</dbReference>
<organism evidence="2 3">
    <name type="scientific">Gemmobacter caeni</name>
    <dbReference type="NCBI Taxonomy" id="589035"/>
    <lineage>
        <taxon>Bacteria</taxon>
        <taxon>Pseudomonadati</taxon>
        <taxon>Pseudomonadota</taxon>
        <taxon>Alphaproteobacteria</taxon>
        <taxon>Rhodobacterales</taxon>
        <taxon>Paracoccaceae</taxon>
        <taxon>Gemmobacter</taxon>
    </lineage>
</organism>
<dbReference type="RefSeq" id="WP_108128832.1">
    <property type="nucleotide sequence ID" value="NZ_QBKP01000006.1"/>
</dbReference>
<evidence type="ECO:0000256" key="1">
    <source>
        <dbReference type="SAM" id="SignalP"/>
    </source>
</evidence>
<gene>
    <name evidence="2" type="ORF">C8N34_1066</name>
</gene>
<accession>A0A2T6B171</accession>
<dbReference type="InterPro" id="IPR008928">
    <property type="entry name" value="6-hairpin_glycosidase_sf"/>
</dbReference>
<name>A0A2T6B171_9RHOB</name>